<proteinExistence type="predicted"/>
<dbReference type="OrthoDB" id="2677224at2"/>
<protein>
    <recommendedName>
        <fullName evidence="3">Lipoprotein</fullName>
    </recommendedName>
</protein>
<evidence type="ECO:0000313" key="2">
    <source>
        <dbReference type="Proteomes" id="UP000324646"/>
    </source>
</evidence>
<reference evidence="1 2" key="1">
    <citation type="submission" date="2019-07" db="EMBL/GenBank/DDBJ databases">
        <title>Complete genome of Crassaminicella thermophila SY095.</title>
        <authorList>
            <person name="Li X."/>
        </authorList>
    </citation>
    <scope>NUCLEOTIDE SEQUENCE [LARGE SCALE GENOMIC DNA]</scope>
    <source>
        <strain evidence="1 2">SY095</strain>
    </source>
</reference>
<organism evidence="1 2">
    <name type="scientific">Crassaminicella thermophila</name>
    <dbReference type="NCBI Taxonomy" id="2599308"/>
    <lineage>
        <taxon>Bacteria</taxon>
        <taxon>Bacillati</taxon>
        <taxon>Bacillota</taxon>
        <taxon>Clostridia</taxon>
        <taxon>Eubacteriales</taxon>
        <taxon>Clostridiaceae</taxon>
        <taxon>Crassaminicella</taxon>
    </lineage>
</organism>
<dbReference type="Proteomes" id="UP000324646">
    <property type="component" value="Chromosome"/>
</dbReference>
<accession>A0A5C0SDN8</accession>
<evidence type="ECO:0008006" key="3">
    <source>
        <dbReference type="Google" id="ProtNLM"/>
    </source>
</evidence>
<gene>
    <name evidence="1" type="ORF">FQB35_05605</name>
</gene>
<evidence type="ECO:0000313" key="1">
    <source>
        <dbReference type="EMBL" id="QEK11886.1"/>
    </source>
</evidence>
<name>A0A5C0SDN8_CRATE</name>
<sequence>MKKKGFFIIFFISIFILQGCVDINLDIGESIVAPKNKQIPIKGTWKIESYYKIEDYSSKEEIKSLIGKTAIFSEDLVVLGEEVCEKPEYKIKNVNTKDFFLYAYKVNYKDLGFENKTIEVITITSKEKYFYDFIRVNENKLIVCIDDVFYYLSKISDVANDEMLCKNTKIQLEPKNEMFLESNLLRSGVLIGLSSKNNDRKNEFYRTLWIAAKNRKVYSILETPNLFVPRKSGFWIVGENRVKKDGYIHDYLFAYPLEQNGKEKEKIQKEYFKENIIRRILFVGNDYVATEFSKLDGIQRNRLQVLLIDNIKKNIGIKISDIAGDTGRDAYISSAEGYLTTLKKDEGSKLYKPREDSFTLARRNGHWIMKGRLYYKESVSEDSFLEFNINMIPPYKIVHYDELYLSWNQIKEKVPKAIDGYTSPNKDLAIIVTKNTIYVYGLSNDKLSDKYIEKIDLKEGESVVMAEWATGSYVEKWNNVFEDYASNI</sequence>
<dbReference type="PROSITE" id="PS51257">
    <property type="entry name" value="PROKAR_LIPOPROTEIN"/>
    <property type="match status" value="1"/>
</dbReference>
<dbReference type="AlphaFoldDB" id="A0A5C0SDN8"/>
<dbReference type="KEGG" id="crs:FQB35_05605"/>
<keyword evidence="2" id="KW-1185">Reference proteome</keyword>
<dbReference type="EMBL" id="CP042243">
    <property type="protein sequence ID" value="QEK11886.1"/>
    <property type="molecule type" value="Genomic_DNA"/>
</dbReference>
<dbReference type="RefSeq" id="WP_148809041.1">
    <property type="nucleotide sequence ID" value="NZ_CP042243.1"/>
</dbReference>